<evidence type="ECO:0000313" key="2">
    <source>
        <dbReference type="Proteomes" id="UP000006729"/>
    </source>
</evidence>
<dbReference type="Proteomes" id="UP000006729">
    <property type="component" value="Chromosome 10"/>
</dbReference>
<dbReference type="EMBL" id="CM009299">
    <property type="protein sequence ID" value="RQO96414.1"/>
    <property type="molecule type" value="Genomic_DNA"/>
</dbReference>
<evidence type="ECO:0000313" key="1">
    <source>
        <dbReference type="EMBL" id="RQO96414.1"/>
    </source>
</evidence>
<proteinExistence type="predicted"/>
<keyword evidence="2" id="KW-1185">Reference proteome</keyword>
<name>A0A3N7H8L1_POPTR</name>
<sequence>MINARISNGLLANKAPEVLTVETDDIKSDPRLLQFRTSKIQPFLLFF</sequence>
<organism evidence="1 2">
    <name type="scientific">Populus trichocarpa</name>
    <name type="common">Western balsam poplar</name>
    <name type="synonym">Populus balsamifera subsp. trichocarpa</name>
    <dbReference type="NCBI Taxonomy" id="3694"/>
    <lineage>
        <taxon>Eukaryota</taxon>
        <taxon>Viridiplantae</taxon>
        <taxon>Streptophyta</taxon>
        <taxon>Embryophyta</taxon>
        <taxon>Tracheophyta</taxon>
        <taxon>Spermatophyta</taxon>
        <taxon>Magnoliopsida</taxon>
        <taxon>eudicotyledons</taxon>
        <taxon>Gunneridae</taxon>
        <taxon>Pentapetalae</taxon>
        <taxon>rosids</taxon>
        <taxon>fabids</taxon>
        <taxon>Malpighiales</taxon>
        <taxon>Salicaceae</taxon>
        <taxon>Saliceae</taxon>
        <taxon>Populus</taxon>
    </lineage>
</organism>
<dbReference type="InParanoid" id="A0A3N7H8L1"/>
<reference evidence="1 2" key="1">
    <citation type="journal article" date="2006" name="Science">
        <title>The genome of black cottonwood, Populus trichocarpa (Torr. &amp; Gray).</title>
        <authorList>
            <person name="Tuskan G.A."/>
            <person name="Difazio S."/>
            <person name="Jansson S."/>
            <person name="Bohlmann J."/>
            <person name="Grigoriev I."/>
            <person name="Hellsten U."/>
            <person name="Putnam N."/>
            <person name="Ralph S."/>
            <person name="Rombauts S."/>
            <person name="Salamov A."/>
            <person name="Schein J."/>
            <person name="Sterck L."/>
            <person name="Aerts A."/>
            <person name="Bhalerao R.R."/>
            <person name="Bhalerao R.P."/>
            <person name="Blaudez D."/>
            <person name="Boerjan W."/>
            <person name="Brun A."/>
            <person name="Brunner A."/>
            <person name="Busov V."/>
            <person name="Campbell M."/>
            <person name="Carlson J."/>
            <person name="Chalot M."/>
            <person name="Chapman J."/>
            <person name="Chen G.L."/>
            <person name="Cooper D."/>
            <person name="Coutinho P.M."/>
            <person name="Couturier J."/>
            <person name="Covert S."/>
            <person name="Cronk Q."/>
            <person name="Cunningham R."/>
            <person name="Davis J."/>
            <person name="Degroeve S."/>
            <person name="Dejardin A."/>
            <person name="Depamphilis C."/>
            <person name="Detter J."/>
            <person name="Dirks B."/>
            <person name="Dubchak I."/>
            <person name="Duplessis S."/>
            <person name="Ehlting J."/>
            <person name="Ellis B."/>
            <person name="Gendler K."/>
            <person name="Goodstein D."/>
            <person name="Gribskov M."/>
            <person name="Grimwood J."/>
            <person name="Groover A."/>
            <person name="Gunter L."/>
            <person name="Hamberger B."/>
            <person name="Heinze B."/>
            <person name="Helariutta Y."/>
            <person name="Henrissat B."/>
            <person name="Holligan D."/>
            <person name="Holt R."/>
            <person name="Huang W."/>
            <person name="Islam-Faridi N."/>
            <person name="Jones S."/>
            <person name="Jones-Rhoades M."/>
            <person name="Jorgensen R."/>
            <person name="Joshi C."/>
            <person name="Kangasjarvi J."/>
            <person name="Karlsson J."/>
            <person name="Kelleher C."/>
            <person name="Kirkpatrick R."/>
            <person name="Kirst M."/>
            <person name="Kohler A."/>
            <person name="Kalluri U."/>
            <person name="Larimer F."/>
            <person name="Leebens-Mack J."/>
            <person name="Leple J.C."/>
            <person name="Locascio P."/>
            <person name="Lou Y."/>
            <person name="Lucas S."/>
            <person name="Martin F."/>
            <person name="Montanini B."/>
            <person name="Napoli C."/>
            <person name="Nelson D.R."/>
            <person name="Nelson C."/>
            <person name="Nieminen K."/>
            <person name="Nilsson O."/>
            <person name="Pereda V."/>
            <person name="Peter G."/>
            <person name="Philippe R."/>
            <person name="Pilate G."/>
            <person name="Poliakov A."/>
            <person name="Razumovskaya J."/>
            <person name="Richardson P."/>
            <person name="Rinaldi C."/>
            <person name="Ritland K."/>
            <person name="Rouze P."/>
            <person name="Ryaboy D."/>
            <person name="Schmutz J."/>
            <person name="Schrader J."/>
            <person name="Segerman B."/>
            <person name="Shin H."/>
            <person name="Siddiqui A."/>
            <person name="Sterky F."/>
            <person name="Terry A."/>
            <person name="Tsai C.J."/>
            <person name="Uberbacher E."/>
            <person name="Unneberg P."/>
            <person name="Vahala J."/>
            <person name="Wall K."/>
            <person name="Wessler S."/>
            <person name="Yang G."/>
            <person name="Yin T."/>
            <person name="Douglas C."/>
            <person name="Marra M."/>
            <person name="Sandberg G."/>
            <person name="Van de Peer Y."/>
            <person name="Rokhsar D."/>
        </authorList>
    </citation>
    <scope>NUCLEOTIDE SEQUENCE [LARGE SCALE GENOMIC DNA]</scope>
    <source>
        <strain evidence="2">cv. Nisqually</strain>
    </source>
</reference>
<protein>
    <submittedName>
        <fullName evidence="1">Uncharacterized protein</fullName>
    </submittedName>
</protein>
<accession>A0A3N7H8L1</accession>
<gene>
    <name evidence="1" type="ORF">POPTR_010G080650</name>
</gene>
<dbReference type="AlphaFoldDB" id="A0A3N7H8L1"/>